<evidence type="ECO:0000256" key="4">
    <source>
        <dbReference type="ARBA" id="ARBA00001964"/>
    </source>
</evidence>
<dbReference type="InterPro" id="IPR033248">
    <property type="entry name" value="Transketolase_C"/>
</dbReference>
<dbReference type="InterPro" id="IPR009014">
    <property type="entry name" value="Transketo_C/PFOR_II"/>
</dbReference>
<keyword evidence="9" id="KW-0106">Calcium</keyword>
<evidence type="ECO:0000256" key="7">
    <source>
        <dbReference type="ARBA" id="ARBA00022679"/>
    </source>
</evidence>
<dbReference type="Pfam" id="PF00456">
    <property type="entry name" value="Transketolase_N"/>
    <property type="match status" value="1"/>
</dbReference>
<comment type="caution">
    <text evidence="13">The sequence shown here is derived from an EMBL/GenBank/DDBJ whole genome shotgun (WGS) entry which is preliminary data.</text>
</comment>
<dbReference type="InterPro" id="IPR029061">
    <property type="entry name" value="THDP-binding"/>
</dbReference>
<comment type="cofactor">
    <cofactor evidence="3">
        <name>Mg(2+)</name>
        <dbReference type="ChEBI" id="CHEBI:18420"/>
    </cofactor>
</comment>
<evidence type="ECO:0000256" key="6">
    <source>
        <dbReference type="ARBA" id="ARBA00011738"/>
    </source>
</evidence>
<keyword evidence="11" id="KW-0786">Thiamine pyrophosphate</keyword>
<evidence type="ECO:0000256" key="5">
    <source>
        <dbReference type="ARBA" id="ARBA00007131"/>
    </source>
</evidence>
<organism evidence="13 14">
    <name type="scientific">Pseudonocardia bannensis</name>
    <dbReference type="NCBI Taxonomy" id="630973"/>
    <lineage>
        <taxon>Bacteria</taxon>
        <taxon>Bacillati</taxon>
        <taxon>Actinomycetota</taxon>
        <taxon>Actinomycetes</taxon>
        <taxon>Pseudonocardiales</taxon>
        <taxon>Pseudonocardiaceae</taxon>
        <taxon>Pseudonocardia</taxon>
    </lineage>
</organism>
<dbReference type="Gene3D" id="3.40.50.920">
    <property type="match status" value="1"/>
</dbReference>
<gene>
    <name evidence="13" type="ORF">HF519_23715</name>
</gene>
<dbReference type="SMART" id="SM00861">
    <property type="entry name" value="Transket_pyr"/>
    <property type="match status" value="1"/>
</dbReference>
<feature type="domain" description="Transketolase-like pyrimidine-binding" evidence="12">
    <location>
        <begin position="320"/>
        <end position="482"/>
    </location>
</feature>
<keyword evidence="8" id="KW-0479">Metal-binding</keyword>
<reference evidence="13 14" key="1">
    <citation type="submission" date="2020-04" db="EMBL/GenBank/DDBJ databases">
        <authorList>
            <person name="Klaysubun C."/>
            <person name="Duangmal K."/>
            <person name="Lipun K."/>
        </authorList>
    </citation>
    <scope>NUCLEOTIDE SEQUENCE [LARGE SCALE GENOMIC DNA]</scope>
    <source>
        <strain evidence="13 14">DSM 45300</strain>
    </source>
</reference>
<dbReference type="CDD" id="cd07033">
    <property type="entry name" value="TPP_PYR_DXS_TK_like"/>
    <property type="match status" value="1"/>
</dbReference>
<dbReference type="Pfam" id="PF02779">
    <property type="entry name" value="Transket_pyr"/>
    <property type="match status" value="1"/>
</dbReference>
<dbReference type="InterPro" id="IPR020826">
    <property type="entry name" value="Transketolase_BS"/>
</dbReference>
<comment type="cofactor">
    <cofactor evidence="2">
        <name>Mn(2+)</name>
        <dbReference type="ChEBI" id="CHEBI:29035"/>
    </cofactor>
</comment>
<comment type="similarity">
    <text evidence="5">Belongs to the transketolase family.</text>
</comment>
<dbReference type="CDD" id="cd02012">
    <property type="entry name" value="TPP_TK"/>
    <property type="match status" value="1"/>
</dbReference>
<evidence type="ECO:0000259" key="12">
    <source>
        <dbReference type="SMART" id="SM00861"/>
    </source>
</evidence>
<keyword evidence="10" id="KW-0460">Magnesium</keyword>
<dbReference type="InterPro" id="IPR005475">
    <property type="entry name" value="Transketolase-like_Pyr-bd"/>
</dbReference>
<comment type="cofactor">
    <cofactor evidence="4">
        <name>thiamine diphosphate</name>
        <dbReference type="ChEBI" id="CHEBI:58937"/>
    </cofactor>
</comment>
<dbReference type="AlphaFoldDB" id="A0A848DP67"/>
<dbReference type="EMBL" id="JAAXKZ010000116">
    <property type="protein sequence ID" value="NMH94528.1"/>
    <property type="molecule type" value="Genomic_DNA"/>
</dbReference>
<name>A0A848DP67_9PSEU</name>
<evidence type="ECO:0000256" key="9">
    <source>
        <dbReference type="ARBA" id="ARBA00022837"/>
    </source>
</evidence>
<dbReference type="Gene3D" id="3.40.50.970">
    <property type="match status" value="2"/>
</dbReference>
<proteinExistence type="inferred from homology"/>
<comment type="subunit">
    <text evidence="6">Homodimer.</text>
</comment>
<protein>
    <submittedName>
        <fullName evidence="13">Transketolase</fullName>
        <ecNumber evidence="13">2.2.1.1</ecNumber>
    </submittedName>
</protein>
<dbReference type="NCBIfam" id="NF004559">
    <property type="entry name" value="PRK05899.2-5"/>
    <property type="match status" value="1"/>
</dbReference>
<dbReference type="RefSeq" id="WP_169415212.1">
    <property type="nucleotide sequence ID" value="NZ_JAAXKZ010000116.1"/>
</dbReference>
<dbReference type="Pfam" id="PF02780">
    <property type="entry name" value="Transketolase_C"/>
    <property type="match status" value="1"/>
</dbReference>
<keyword evidence="7 13" id="KW-0808">Transferase</keyword>
<dbReference type="GO" id="GO:0000287">
    <property type="term" value="F:magnesium ion binding"/>
    <property type="evidence" value="ECO:0007669"/>
    <property type="project" value="UniProtKB-ARBA"/>
</dbReference>
<dbReference type="GO" id="GO:0030976">
    <property type="term" value="F:thiamine pyrophosphate binding"/>
    <property type="evidence" value="ECO:0007669"/>
    <property type="project" value="TreeGrafter"/>
</dbReference>
<keyword evidence="14" id="KW-1185">Reference proteome</keyword>
<evidence type="ECO:0000256" key="2">
    <source>
        <dbReference type="ARBA" id="ARBA00001936"/>
    </source>
</evidence>
<dbReference type="SUPFAM" id="SSF52518">
    <property type="entry name" value="Thiamin diphosphate-binding fold (THDP-binding)"/>
    <property type="match status" value="2"/>
</dbReference>
<dbReference type="InterPro" id="IPR005474">
    <property type="entry name" value="Transketolase_N"/>
</dbReference>
<dbReference type="InterPro" id="IPR051424">
    <property type="entry name" value="Transketolase-like"/>
</dbReference>
<dbReference type="GO" id="GO:0005737">
    <property type="term" value="C:cytoplasm"/>
    <property type="evidence" value="ECO:0007669"/>
    <property type="project" value="UniProtKB-ARBA"/>
</dbReference>
<evidence type="ECO:0000313" key="13">
    <source>
        <dbReference type="EMBL" id="NMH94528.1"/>
    </source>
</evidence>
<comment type="cofactor">
    <cofactor evidence="1">
        <name>Ca(2+)</name>
        <dbReference type="ChEBI" id="CHEBI:29108"/>
    </cofactor>
</comment>
<dbReference type="FunFam" id="3.40.50.970:FF:000129">
    <property type="entry name" value="Transketolase"/>
    <property type="match status" value="1"/>
</dbReference>
<evidence type="ECO:0000256" key="1">
    <source>
        <dbReference type="ARBA" id="ARBA00001913"/>
    </source>
</evidence>
<dbReference type="Proteomes" id="UP000586918">
    <property type="component" value="Unassembled WGS sequence"/>
</dbReference>
<dbReference type="SUPFAM" id="SSF52922">
    <property type="entry name" value="TK C-terminal domain-like"/>
    <property type="match status" value="1"/>
</dbReference>
<evidence type="ECO:0000313" key="14">
    <source>
        <dbReference type="Proteomes" id="UP000586918"/>
    </source>
</evidence>
<evidence type="ECO:0000256" key="10">
    <source>
        <dbReference type="ARBA" id="ARBA00022842"/>
    </source>
</evidence>
<dbReference type="EC" id="2.2.1.1" evidence="13"/>
<sequence length="637" mass="67205">MTYTVDSMPEADLALAEELGRQLRIDSIRASTSAGSGHPTSSMSAADLLAVLVARHLRYDWDNPTEPGNDHLIFSKGHASPLLYAVFTATGVITEDELLTGYRRFGSRLEGHPTPVLPWVDVATGSLGQGLPDAVGVALAGKYLDRLPYRVWVLCGDSEMSEGSIWEAIDKAAYYRLSNLIAIVDVNRLGQRGPTELFWDLNAYARRAQAFGARVLQVDGHDVAAIDRVLADAGSGGGDEPTVVLARTRKGHGFSEVEDRENWHGKPLPSEMATRAIIELGGERSLRVRGPVPKPSGLPVRPDAGDAKVRLPRYELGAKVATRRAYGDALTALGVRRDVVAMDGEVSNSTYAEQFAAAFPERYFEMFIAEQQLVAAAVGFSVRGYVPFASTFAAFLTRAHDFIRMAAISQADIRLVGSHAGVEIGADGASQMALEDLAMMRAVHGSTVLYPSDATSAAALVQAMAERSGVSYLRTTRGAYPVLYAPEVEFPIGGAKVLASSPDDQITLIGAGVTVHTCLAATADLAADGVHARVIDLYSVKPIDTATLVAAASETGGRLVVVEDHHPEGGLGSAVLEALAAAGQHDFVVTHLAVTEMPGSGSPEELLDAAGLGAAGVAQAARALLAFVVADADASEE</sequence>
<evidence type="ECO:0000256" key="8">
    <source>
        <dbReference type="ARBA" id="ARBA00022723"/>
    </source>
</evidence>
<dbReference type="PANTHER" id="PTHR43195">
    <property type="entry name" value="TRANSKETOLASE"/>
    <property type="match status" value="1"/>
</dbReference>
<evidence type="ECO:0000256" key="11">
    <source>
        <dbReference type="ARBA" id="ARBA00023052"/>
    </source>
</evidence>
<accession>A0A848DP67</accession>
<dbReference type="GO" id="GO:0004802">
    <property type="term" value="F:transketolase activity"/>
    <property type="evidence" value="ECO:0007669"/>
    <property type="project" value="UniProtKB-EC"/>
</dbReference>
<evidence type="ECO:0000256" key="3">
    <source>
        <dbReference type="ARBA" id="ARBA00001946"/>
    </source>
</evidence>
<dbReference type="PANTHER" id="PTHR43195:SF1">
    <property type="entry name" value="FI06132P-RELATED"/>
    <property type="match status" value="1"/>
</dbReference>
<dbReference type="PROSITE" id="PS00802">
    <property type="entry name" value="TRANSKETOLASE_2"/>
    <property type="match status" value="1"/>
</dbReference>